<evidence type="ECO:0000313" key="1">
    <source>
        <dbReference type="EMBL" id="MPN29179.1"/>
    </source>
</evidence>
<proteinExistence type="predicted"/>
<gene>
    <name evidence="1" type="ORF">SDC9_176630</name>
</gene>
<dbReference type="AlphaFoldDB" id="A0A645GTL9"/>
<name>A0A645GTL9_9ZZZZ</name>
<protein>
    <submittedName>
        <fullName evidence="1">Uncharacterized protein</fullName>
    </submittedName>
</protein>
<comment type="caution">
    <text evidence="1">The sequence shown here is derived from an EMBL/GenBank/DDBJ whole genome shotgun (WGS) entry which is preliminary data.</text>
</comment>
<reference evidence="1" key="1">
    <citation type="submission" date="2019-08" db="EMBL/GenBank/DDBJ databases">
        <authorList>
            <person name="Kucharzyk K."/>
            <person name="Murdoch R.W."/>
            <person name="Higgins S."/>
            <person name="Loffler F."/>
        </authorList>
    </citation>
    <scope>NUCLEOTIDE SEQUENCE</scope>
</reference>
<organism evidence="1">
    <name type="scientific">bioreactor metagenome</name>
    <dbReference type="NCBI Taxonomy" id="1076179"/>
    <lineage>
        <taxon>unclassified sequences</taxon>
        <taxon>metagenomes</taxon>
        <taxon>ecological metagenomes</taxon>
    </lineage>
</organism>
<sequence length="88" mass="9780">MSRVGLSVAVRGHLLHFRPRYAPAVGDVLSRHAHRHIRSGILPVELFVGVLHVRVHVHAGHDLDPACDYHVHLPRDYRVCGGGYGLQP</sequence>
<accession>A0A645GTL9</accession>
<dbReference type="EMBL" id="VSSQ01079751">
    <property type="protein sequence ID" value="MPN29179.1"/>
    <property type="molecule type" value="Genomic_DNA"/>
</dbReference>